<organism evidence="3 4">
    <name type="scientific">Liquidambar formosana</name>
    <name type="common">Formosan gum</name>
    <dbReference type="NCBI Taxonomy" id="63359"/>
    <lineage>
        <taxon>Eukaryota</taxon>
        <taxon>Viridiplantae</taxon>
        <taxon>Streptophyta</taxon>
        <taxon>Embryophyta</taxon>
        <taxon>Tracheophyta</taxon>
        <taxon>Spermatophyta</taxon>
        <taxon>Magnoliopsida</taxon>
        <taxon>eudicotyledons</taxon>
        <taxon>Gunneridae</taxon>
        <taxon>Pentapetalae</taxon>
        <taxon>Saxifragales</taxon>
        <taxon>Altingiaceae</taxon>
        <taxon>Liquidambar</taxon>
    </lineage>
</organism>
<evidence type="ECO:0000259" key="2">
    <source>
        <dbReference type="Pfam" id="PF25433"/>
    </source>
</evidence>
<protein>
    <recommendedName>
        <fullName evidence="2">DUF7895 domain-containing protein</fullName>
    </recommendedName>
</protein>
<evidence type="ECO:0000313" key="3">
    <source>
        <dbReference type="EMBL" id="KAK9279470.1"/>
    </source>
</evidence>
<reference evidence="3 4" key="1">
    <citation type="journal article" date="2024" name="Plant J.">
        <title>Genome sequences and population genomics reveal climatic adaptation and genomic divergence between two closely related sweetgum species.</title>
        <authorList>
            <person name="Xu W.Q."/>
            <person name="Ren C.Q."/>
            <person name="Zhang X.Y."/>
            <person name="Comes H.P."/>
            <person name="Liu X.H."/>
            <person name="Li Y.G."/>
            <person name="Kettle C.J."/>
            <person name="Jalonen R."/>
            <person name="Gaisberger H."/>
            <person name="Ma Y.Z."/>
            <person name="Qiu Y.X."/>
        </authorList>
    </citation>
    <scope>NUCLEOTIDE SEQUENCE [LARGE SCALE GENOMIC DNA]</scope>
    <source>
        <strain evidence="3">Hangzhou</strain>
    </source>
</reference>
<feature type="transmembrane region" description="Helical" evidence="1">
    <location>
        <begin position="152"/>
        <end position="169"/>
    </location>
</feature>
<dbReference type="Pfam" id="PF25433">
    <property type="entry name" value="DUF7895"/>
    <property type="match status" value="1"/>
</dbReference>
<dbReference type="InterPro" id="IPR057217">
    <property type="entry name" value="DUF7895"/>
</dbReference>
<dbReference type="Proteomes" id="UP001415857">
    <property type="component" value="Unassembled WGS sequence"/>
</dbReference>
<feature type="transmembrane region" description="Helical" evidence="1">
    <location>
        <begin position="54"/>
        <end position="73"/>
    </location>
</feature>
<name>A0AAP0RNM3_LIQFO</name>
<keyword evidence="1" id="KW-0472">Membrane</keyword>
<dbReference type="PANTHER" id="PTHR37230">
    <property type="entry name" value="OS06G0731300 PROTEIN"/>
    <property type="match status" value="1"/>
</dbReference>
<dbReference type="PANTHER" id="PTHR37230:SF1">
    <property type="entry name" value="OS06G0731300 PROTEIN"/>
    <property type="match status" value="1"/>
</dbReference>
<dbReference type="EMBL" id="JBBPBK010000008">
    <property type="protein sequence ID" value="KAK9279470.1"/>
    <property type="molecule type" value="Genomic_DNA"/>
</dbReference>
<keyword evidence="1" id="KW-1133">Transmembrane helix</keyword>
<evidence type="ECO:0000256" key="1">
    <source>
        <dbReference type="SAM" id="Phobius"/>
    </source>
</evidence>
<dbReference type="AlphaFoldDB" id="A0AAP0RNM3"/>
<keyword evidence="4" id="KW-1185">Reference proteome</keyword>
<accession>A0AAP0RNM3</accession>
<proteinExistence type="predicted"/>
<sequence>MELPLQTLPFASFSKTNRESKPKVRNAFVLLSPSIDVKSQGRKVSTVSSALLETAASVAVAATVVGAAASLLVRRTKDSENKDSEAIEPSKVEAQIPLTVCEDCGGSGICSECNGEGFVLKKLSEESAEKARLTAKNAGHSIHGRASKEMELLYKMLFCQILSYLWWPWEVKLILFALIISMLLIGIGVFFFIFTLLLKNTISLQSISTVS</sequence>
<gene>
    <name evidence="3" type="ORF">L1049_013149</name>
</gene>
<feature type="domain" description="DUF7895" evidence="2">
    <location>
        <begin position="99"/>
        <end position="139"/>
    </location>
</feature>
<comment type="caution">
    <text evidence="3">The sequence shown here is derived from an EMBL/GenBank/DDBJ whole genome shotgun (WGS) entry which is preliminary data.</text>
</comment>
<evidence type="ECO:0000313" key="4">
    <source>
        <dbReference type="Proteomes" id="UP001415857"/>
    </source>
</evidence>
<feature type="transmembrane region" description="Helical" evidence="1">
    <location>
        <begin position="175"/>
        <end position="198"/>
    </location>
</feature>
<keyword evidence="1" id="KW-0812">Transmembrane</keyword>